<gene>
    <name evidence="1" type="ORF">RostovM3_00006</name>
</gene>
<evidence type="ECO:0008006" key="2">
    <source>
        <dbReference type="Google" id="ProtNLM"/>
    </source>
</evidence>
<protein>
    <recommendedName>
        <fullName evidence="2">HNH nuclease domain-containing protein</fullName>
    </recommendedName>
</protein>
<evidence type="ECO:0000313" key="1">
    <source>
        <dbReference type="EMBL" id="QGH75048.1"/>
    </source>
</evidence>
<proteinExistence type="predicted"/>
<accession>A0A5Q2WCE0</accession>
<sequence>MEIISRAEAKQLGLTHYFTGKPCKHGHVTKRFTGTAICIECNRLNAIKMRVNNPEYIIRYRSTEDYKNRTNNHRKQRLKDDPDFAARCRVYDRIRNHSPRRVKACRDRSQSKEGKAYRRAYIKAYNKNKYATDLDFVLITACRNMIRRMINNGVGKNKPTVDLLGYNHNNLRVHIESQFKDGMTWANYGEWHIDHIVPVSWWISQGIDDPSIINALDNLQPLWAADNLSKGAKI</sequence>
<organism evidence="1">
    <name type="scientific">Vibrio phage Rostov M3</name>
    <dbReference type="NCBI Taxonomy" id="2660724"/>
    <lineage>
        <taxon>Viruses</taxon>
        <taxon>Duplodnaviria</taxon>
        <taxon>Heunggongvirae</taxon>
        <taxon>Uroviricota</taxon>
        <taxon>Caudoviricetes</taxon>
    </lineage>
</organism>
<dbReference type="EMBL" id="MN379463">
    <property type="protein sequence ID" value="QGH75048.1"/>
    <property type="molecule type" value="Genomic_DNA"/>
</dbReference>
<name>A0A5Q2WCE0_9CAUD</name>
<reference evidence="1" key="1">
    <citation type="submission" date="2019-08" db="EMBL/GenBank/DDBJ databases">
        <authorList>
            <person name="Pogozhova M.P."/>
            <person name="Pisanov R.V."/>
            <person name="Gaevskaya N.E."/>
            <person name="Vodopyanov A.S."/>
        </authorList>
    </citation>
    <scope>NUCLEOTIDE SEQUENCE</scope>
</reference>